<dbReference type="WBParaSite" id="TCNE_0000860801-mRNA-1">
    <property type="protein sequence ID" value="TCNE_0000860801-mRNA-1"/>
    <property type="gene ID" value="TCNE_0000860801"/>
</dbReference>
<gene>
    <name evidence="2" type="ORF">TCNE_LOCUS8608</name>
</gene>
<protein>
    <submittedName>
        <fullName evidence="4">F-box domain-containing protein</fullName>
    </submittedName>
</protein>
<dbReference type="AlphaFoldDB" id="A0A183UJD8"/>
<dbReference type="Gene3D" id="3.80.10.10">
    <property type="entry name" value="Ribonuclease Inhibitor"/>
    <property type="match status" value="1"/>
</dbReference>
<proteinExistence type="predicted"/>
<dbReference type="InterPro" id="IPR032675">
    <property type="entry name" value="LRR_dom_sf"/>
</dbReference>
<sequence length="331" mass="36997">MAMDEMPNDVLRDILERLPAPERISASFTCRRWLSLLARTYPRTFEICVNLDSSACNAKLKHSSTHVTHITICSCPAHTRQHAIILKYLFEHCGRAVKSVSIDDDLIPKENVQCQVDDLTFHSVLAGAPSTISALYLRGLNFSKIHAWTLALIAKFGCLEEVALCSCVLPATSDSVLPRLFAPSFQSLTSIAVTDSVQVPNIFGSYSSFALQTCERVWFHKDYISDKFVTTIVRRCPLLRDVNVSGCGRVTALSLVAFCESANSRRAEMACINMCSTSFDFKMLERYLCSPLLVGGNFWIATPMRIEIGYERAAVCIENTRFRNLLIIAYV</sequence>
<dbReference type="SUPFAM" id="SSF81383">
    <property type="entry name" value="F-box domain"/>
    <property type="match status" value="1"/>
</dbReference>
<evidence type="ECO:0000313" key="3">
    <source>
        <dbReference type="Proteomes" id="UP000050794"/>
    </source>
</evidence>
<name>A0A183UJD8_TOXCA</name>
<dbReference type="SMART" id="SM00256">
    <property type="entry name" value="FBOX"/>
    <property type="match status" value="1"/>
</dbReference>
<dbReference type="SUPFAM" id="SSF52047">
    <property type="entry name" value="RNI-like"/>
    <property type="match status" value="1"/>
</dbReference>
<dbReference type="InterPro" id="IPR001810">
    <property type="entry name" value="F-box_dom"/>
</dbReference>
<keyword evidence="3" id="KW-1185">Reference proteome</keyword>
<dbReference type="PROSITE" id="PS50181">
    <property type="entry name" value="FBOX"/>
    <property type="match status" value="1"/>
</dbReference>
<feature type="domain" description="F-box" evidence="1">
    <location>
        <begin position="1"/>
        <end position="44"/>
    </location>
</feature>
<reference evidence="2 3" key="2">
    <citation type="submission" date="2018-11" db="EMBL/GenBank/DDBJ databases">
        <authorList>
            <consortium name="Pathogen Informatics"/>
        </authorList>
    </citation>
    <scope>NUCLEOTIDE SEQUENCE [LARGE SCALE GENOMIC DNA]</scope>
</reference>
<organism evidence="3 4">
    <name type="scientific">Toxocara canis</name>
    <name type="common">Canine roundworm</name>
    <dbReference type="NCBI Taxonomy" id="6265"/>
    <lineage>
        <taxon>Eukaryota</taxon>
        <taxon>Metazoa</taxon>
        <taxon>Ecdysozoa</taxon>
        <taxon>Nematoda</taxon>
        <taxon>Chromadorea</taxon>
        <taxon>Rhabditida</taxon>
        <taxon>Spirurina</taxon>
        <taxon>Ascaridomorpha</taxon>
        <taxon>Ascaridoidea</taxon>
        <taxon>Toxocaridae</taxon>
        <taxon>Toxocara</taxon>
    </lineage>
</organism>
<dbReference type="Pfam" id="PF00646">
    <property type="entry name" value="F-box"/>
    <property type="match status" value="1"/>
</dbReference>
<dbReference type="InterPro" id="IPR036047">
    <property type="entry name" value="F-box-like_dom_sf"/>
</dbReference>
<evidence type="ECO:0000313" key="2">
    <source>
        <dbReference type="EMBL" id="VDM39929.1"/>
    </source>
</evidence>
<dbReference type="EMBL" id="UYWY01019953">
    <property type="protein sequence ID" value="VDM39929.1"/>
    <property type="molecule type" value="Genomic_DNA"/>
</dbReference>
<accession>A0A183UJD8</accession>
<dbReference type="Gene3D" id="1.20.1280.50">
    <property type="match status" value="1"/>
</dbReference>
<evidence type="ECO:0000313" key="4">
    <source>
        <dbReference type="WBParaSite" id="TCNE_0000860801-mRNA-1"/>
    </source>
</evidence>
<evidence type="ECO:0000259" key="1">
    <source>
        <dbReference type="PROSITE" id="PS50181"/>
    </source>
</evidence>
<reference evidence="4" key="1">
    <citation type="submission" date="2016-06" db="UniProtKB">
        <authorList>
            <consortium name="WormBaseParasite"/>
        </authorList>
    </citation>
    <scope>IDENTIFICATION</scope>
</reference>
<dbReference type="Proteomes" id="UP000050794">
    <property type="component" value="Unassembled WGS sequence"/>
</dbReference>